<accession>A0A6L6XBB3</accession>
<feature type="region of interest" description="Disordered" evidence="3">
    <location>
        <begin position="477"/>
        <end position="502"/>
    </location>
</feature>
<keyword evidence="2" id="KW-0460">Magnesium</keyword>
<dbReference type="RefSeq" id="WP_157169536.1">
    <property type="nucleotide sequence ID" value="NZ_WPNZ01000034.1"/>
</dbReference>
<dbReference type="PANTHER" id="PTHR11820">
    <property type="entry name" value="ACYLPYRUVASE"/>
    <property type="match status" value="1"/>
</dbReference>
<keyword evidence="6" id="KW-1185">Reference proteome</keyword>
<evidence type="ECO:0000313" key="5">
    <source>
        <dbReference type="EMBL" id="MVO90549.1"/>
    </source>
</evidence>
<dbReference type="PANTHER" id="PTHR11820:SF112">
    <property type="entry name" value="FUMARYLACETOACETATE HYDROLASE FAMILY PROTEIN (AFU_ORTHOLOGUE AFUA_1G02370)-RELATED"/>
    <property type="match status" value="1"/>
</dbReference>
<dbReference type="Gene3D" id="3.90.850.10">
    <property type="entry name" value="Fumarylacetoacetase-like, C-terminal domain"/>
    <property type="match status" value="1"/>
</dbReference>
<dbReference type="Pfam" id="PF01557">
    <property type="entry name" value="FAA_hydrolase"/>
    <property type="match status" value="1"/>
</dbReference>
<dbReference type="NCBIfam" id="NF009399">
    <property type="entry name" value="PRK12764.1"/>
    <property type="match status" value="1"/>
</dbReference>
<feature type="binding site" evidence="2">
    <location>
        <position position="367"/>
    </location>
    <ligand>
        <name>Mg(2+)</name>
        <dbReference type="ChEBI" id="CHEBI:18420"/>
    </ligand>
</feature>
<evidence type="ECO:0000256" key="2">
    <source>
        <dbReference type="PIRSR" id="PIRSR605493-1"/>
    </source>
</evidence>
<dbReference type="NCBIfam" id="NF006093">
    <property type="entry name" value="PRK08245.1"/>
    <property type="match status" value="1"/>
</dbReference>
<dbReference type="InterPro" id="IPR036663">
    <property type="entry name" value="Fumarylacetoacetase_C_sf"/>
</dbReference>
<proteinExistence type="predicted"/>
<dbReference type="Gene3D" id="3.50.30.40">
    <property type="entry name" value="Ribonuclease E inhibitor RraA/RraA-like"/>
    <property type="match status" value="1"/>
</dbReference>
<comment type="caution">
    <text evidence="5">The sequence shown here is derived from an EMBL/GenBank/DDBJ whole genome shotgun (WGS) entry which is preliminary data.</text>
</comment>
<dbReference type="InterPro" id="IPR036704">
    <property type="entry name" value="RraA/RraA-like_sf"/>
</dbReference>
<feature type="domain" description="Fumarylacetoacetase-like C-terminal" evidence="4">
    <location>
        <begin position="11"/>
        <end position="213"/>
    </location>
</feature>
<sequence length="502" mass="53318">MPHPLGTQPSKIVAVHLNYPCRAKERGRVPDQPSYFLKPPSSLSGTDDALVRPGGCELMAFEGEIALVMGKRAHRVAPEQGWSHVAWVTAANDAGVYDLRYADRGSNLRSKGSDGFTPVGPRLLDATRLDPAALRLRTWVNGEQVQDADTATLLFPFGDLIADLSRLVTLEPGDVILTGTPSGASVVSPGDVVEVEVSALDQEISSGRLRNTVTDAGHDLAAWGAMPRVDAALRADAWGTGHADTPALDPDIAAALRGLATATLSSQLRKRGLQHMTIDGVRPTDPTAKLVGTAHTLRYLPLREDLFEKFGGGMNAQKRAVEELRPGQVLVMDARRDPTAGTIGDILALRAQQRGAAGVVTDGALRDSAAVAALGLPTYYAAEHPAVLGRRHIPWDTGVPIACGGALVQPGDILVGDADGVLVVPPDLVEELIADSAEQELQERFIAERVAAGEAIQGLYPLGPAWRDAYQRWRHLQSSPQTGLESSPQTSPQTGLQTSPQS</sequence>
<reference evidence="5 6" key="1">
    <citation type="submission" date="2019-11" db="EMBL/GenBank/DDBJ databases">
        <title>Streptomyces typhae sp. nov., a novel endophytic actinomycete isolated from the root of cattail pollen (Typha angustifolia L.).</title>
        <authorList>
            <person name="Peng C."/>
        </authorList>
    </citation>
    <scope>NUCLEOTIDE SEQUENCE [LARGE SCALE GENOMIC DNA]</scope>
    <source>
        <strain evidence="6">p1417</strain>
    </source>
</reference>
<evidence type="ECO:0000256" key="1">
    <source>
        <dbReference type="ARBA" id="ARBA00022723"/>
    </source>
</evidence>
<comment type="cofactor">
    <cofactor evidence="2">
        <name>Mg(2+)</name>
        <dbReference type="ChEBI" id="CHEBI:18420"/>
    </cofactor>
</comment>
<dbReference type="GO" id="GO:0016787">
    <property type="term" value="F:hydrolase activity"/>
    <property type="evidence" value="ECO:0007669"/>
    <property type="project" value="UniProtKB-KW"/>
</dbReference>
<dbReference type="AlphaFoldDB" id="A0A6L6XBB3"/>
<evidence type="ECO:0000256" key="3">
    <source>
        <dbReference type="SAM" id="MobiDB-lite"/>
    </source>
</evidence>
<evidence type="ECO:0000313" key="6">
    <source>
        <dbReference type="Proteomes" id="UP000483802"/>
    </source>
</evidence>
<name>A0A6L6XBB3_9ACTN</name>
<dbReference type="GO" id="GO:0046872">
    <property type="term" value="F:metal ion binding"/>
    <property type="evidence" value="ECO:0007669"/>
    <property type="project" value="UniProtKB-KW"/>
</dbReference>
<keyword evidence="5" id="KW-0378">Hydrolase</keyword>
<dbReference type="InterPro" id="IPR005493">
    <property type="entry name" value="RraA/RraA-like"/>
</dbReference>
<gene>
    <name evidence="5" type="ORF">GPA10_38820</name>
</gene>
<dbReference type="Pfam" id="PF03737">
    <property type="entry name" value="RraA-like"/>
    <property type="match status" value="1"/>
</dbReference>
<dbReference type="Proteomes" id="UP000483802">
    <property type="component" value="Unassembled WGS sequence"/>
</dbReference>
<protein>
    <submittedName>
        <fullName evidence="5">Fumarylacetoacetate hydrolase family protein</fullName>
    </submittedName>
</protein>
<feature type="binding site" evidence="2">
    <location>
        <position position="366"/>
    </location>
    <ligand>
        <name>substrate</name>
    </ligand>
</feature>
<organism evidence="5 6">
    <name type="scientific">Streptomyces typhae</name>
    <dbReference type="NCBI Taxonomy" id="2681492"/>
    <lineage>
        <taxon>Bacteria</taxon>
        <taxon>Bacillati</taxon>
        <taxon>Actinomycetota</taxon>
        <taxon>Actinomycetes</taxon>
        <taxon>Kitasatosporales</taxon>
        <taxon>Streptomycetaceae</taxon>
        <taxon>Streptomyces</taxon>
    </lineage>
</organism>
<dbReference type="EMBL" id="WPNZ01000034">
    <property type="protein sequence ID" value="MVO90549.1"/>
    <property type="molecule type" value="Genomic_DNA"/>
</dbReference>
<dbReference type="SUPFAM" id="SSF56529">
    <property type="entry name" value="FAH"/>
    <property type="match status" value="1"/>
</dbReference>
<dbReference type="CDD" id="cd16841">
    <property type="entry name" value="RraA_family"/>
    <property type="match status" value="1"/>
</dbReference>
<dbReference type="SUPFAM" id="SSF89562">
    <property type="entry name" value="RraA-like"/>
    <property type="match status" value="1"/>
</dbReference>
<feature type="binding site" evidence="2">
    <location>
        <begin position="344"/>
        <end position="347"/>
    </location>
    <ligand>
        <name>substrate</name>
    </ligand>
</feature>
<keyword evidence="1 2" id="KW-0479">Metal-binding</keyword>
<dbReference type="InterPro" id="IPR011234">
    <property type="entry name" value="Fumarylacetoacetase-like_C"/>
</dbReference>
<evidence type="ECO:0000259" key="4">
    <source>
        <dbReference type="Pfam" id="PF01557"/>
    </source>
</evidence>